<dbReference type="PANTHER" id="PTHR10947:SF0">
    <property type="entry name" value="PHENYLALANINE--TRNA LIGASE BETA SUBUNIT"/>
    <property type="match status" value="1"/>
</dbReference>
<reference evidence="2" key="1">
    <citation type="submission" date="2021-01" db="EMBL/GenBank/DDBJ databases">
        <authorList>
            <consortium name="Genoscope - CEA"/>
            <person name="William W."/>
        </authorList>
    </citation>
    <scope>NUCLEOTIDE SEQUENCE</scope>
</reference>
<dbReference type="Pfam" id="PF03483">
    <property type="entry name" value="B3_4"/>
    <property type="match status" value="1"/>
</dbReference>
<sequence length="130" mass="14997">MKIVENSPIYPFIYDNQKRVFTLPSIINGEHSKMSAETKNVLIEVTAIDKELYNTLNCLISAFAMYNNKLHIEKVYIVYESNNKQVVIPIVDERTLTTNIQHNNKVLGINISNQINKINEFNVIKIEITN</sequence>
<organism evidence="2 3">
    <name type="scientific">Paramecium sonneborni</name>
    <dbReference type="NCBI Taxonomy" id="65129"/>
    <lineage>
        <taxon>Eukaryota</taxon>
        <taxon>Sar</taxon>
        <taxon>Alveolata</taxon>
        <taxon>Ciliophora</taxon>
        <taxon>Intramacronucleata</taxon>
        <taxon>Oligohymenophorea</taxon>
        <taxon>Peniculida</taxon>
        <taxon>Parameciidae</taxon>
        <taxon>Paramecium</taxon>
    </lineage>
</organism>
<dbReference type="GO" id="GO:0004826">
    <property type="term" value="F:phenylalanine-tRNA ligase activity"/>
    <property type="evidence" value="ECO:0007669"/>
    <property type="project" value="InterPro"/>
</dbReference>
<accession>A0A8S1P5R9</accession>
<feature type="domain" description="B3/B4 tRNA-binding" evidence="1">
    <location>
        <begin position="8"/>
        <end position="50"/>
    </location>
</feature>
<dbReference type="OrthoDB" id="1698572at2759"/>
<evidence type="ECO:0000313" key="3">
    <source>
        <dbReference type="Proteomes" id="UP000692954"/>
    </source>
</evidence>
<evidence type="ECO:0000313" key="2">
    <source>
        <dbReference type="EMBL" id="CAD8098194.1"/>
    </source>
</evidence>
<dbReference type="GO" id="GO:0003723">
    <property type="term" value="F:RNA binding"/>
    <property type="evidence" value="ECO:0007669"/>
    <property type="project" value="InterPro"/>
</dbReference>
<dbReference type="PANTHER" id="PTHR10947">
    <property type="entry name" value="PHENYLALANYL-TRNA SYNTHETASE BETA CHAIN AND LEUCINE-RICH REPEAT-CONTAINING PROTEIN 47"/>
    <property type="match status" value="1"/>
</dbReference>
<name>A0A8S1P5R9_9CILI</name>
<comment type="caution">
    <text evidence="2">The sequence shown here is derived from an EMBL/GenBank/DDBJ whole genome shotgun (WGS) entry which is preliminary data.</text>
</comment>
<dbReference type="GO" id="GO:0006432">
    <property type="term" value="P:phenylalanyl-tRNA aminoacylation"/>
    <property type="evidence" value="ECO:0007669"/>
    <property type="project" value="InterPro"/>
</dbReference>
<dbReference type="Proteomes" id="UP000692954">
    <property type="component" value="Unassembled WGS sequence"/>
</dbReference>
<evidence type="ECO:0000259" key="1">
    <source>
        <dbReference type="Pfam" id="PF03483"/>
    </source>
</evidence>
<dbReference type="InterPro" id="IPR005146">
    <property type="entry name" value="B3/B4_tRNA-bd"/>
</dbReference>
<gene>
    <name evidence="2" type="ORF">PSON_ATCC_30995.1.T0690276</name>
</gene>
<proteinExistence type="predicted"/>
<dbReference type="GO" id="GO:0009328">
    <property type="term" value="C:phenylalanine-tRNA ligase complex"/>
    <property type="evidence" value="ECO:0007669"/>
    <property type="project" value="TreeGrafter"/>
</dbReference>
<protein>
    <recommendedName>
        <fullName evidence="1">B3/B4 tRNA-binding domain-containing protein</fullName>
    </recommendedName>
</protein>
<dbReference type="EMBL" id="CAJJDN010000069">
    <property type="protein sequence ID" value="CAD8098194.1"/>
    <property type="molecule type" value="Genomic_DNA"/>
</dbReference>
<dbReference type="InterPro" id="IPR045060">
    <property type="entry name" value="Phe-tRNA-ligase_IIc_bsu"/>
</dbReference>
<keyword evidence="3" id="KW-1185">Reference proteome</keyword>
<dbReference type="AlphaFoldDB" id="A0A8S1P5R9"/>